<dbReference type="EMBL" id="KZ994602">
    <property type="protein sequence ID" value="RKO92525.1"/>
    <property type="molecule type" value="Genomic_DNA"/>
</dbReference>
<feature type="compositionally biased region" description="Low complexity" evidence="2">
    <location>
        <begin position="25"/>
        <end position="41"/>
    </location>
</feature>
<feature type="coiled-coil region" evidence="1">
    <location>
        <begin position="101"/>
        <end position="128"/>
    </location>
</feature>
<gene>
    <name evidence="3" type="ORF">BDK51DRAFT_33782</name>
</gene>
<keyword evidence="1" id="KW-0175">Coiled coil</keyword>
<accession>A0A4P9WK91</accession>
<dbReference type="AlphaFoldDB" id="A0A4P9WK91"/>
<dbReference type="Proteomes" id="UP000269721">
    <property type="component" value="Unassembled WGS sequence"/>
</dbReference>
<name>A0A4P9WK91_9FUNG</name>
<feature type="region of interest" description="Disordered" evidence="2">
    <location>
        <begin position="1"/>
        <end position="54"/>
    </location>
</feature>
<evidence type="ECO:0000256" key="2">
    <source>
        <dbReference type="SAM" id="MobiDB-lite"/>
    </source>
</evidence>
<keyword evidence="4" id="KW-1185">Reference proteome</keyword>
<evidence type="ECO:0000313" key="3">
    <source>
        <dbReference type="EMBL" id="RKO92525.1"/>
    </source>
</evidence>
<evidence type="ECO:0000313" key="4">
    <source>
        <dbReference type="Proteomes" id="UP000269721"/>
    </source>
</evidence>
<protein>
    <submittedName>
        <fullName evidence="3">Uncharacterized protein</fullName>
    </submittedName>
</protein>
<organism evidence="3 4">
    <name type="scientific">Blyttiomyces helicus</name>
    <dbReference type="NCBI Taxonomy" id="388810"/>
    <lineage>
        <taxon>Eukaryota</taxon>
        <taxon>Fungi</taxon>
        <taxon>Fungi incertae sedis</taxon>
        <taxon>Chytridiomycota</taxon>
        <taxon>Chytridiomycota incertae sedis</taxon>
        <taxon>Chytridiomycetes</taxon>
        <taxon>Chytridiomycetes incertae sedis</taxon>
        <taxon>Blyttiomyces</taxon>
    </lineage>
</organism>
<evidence type="ECO:0000256" key="1">
    <source>
        <dbReference type="SAM" id="Coils"/>
    </source>
</evidence>
<reference evidence="4" key="1">
    <citation type="journal article" date="2018" name="Nat. Microbiol.">
        <title>Leveraging single-cell genomics to expand the fungal tree of life.</title>
        <authorList>
            <person name="Ahrendt S.R."/>
            <person name="Quandt C.A."/>
            <person name="Ciobanu D."/>
            <person name="Clum A."/>
            <person name="Salamov A."/>
            <person name="Andreopoulos B."/>
            <person name="Cheng J.F."/>
            <person name="Woyke T."/>
            <person name="Pelin A."/>
            <person name="Henrissat B."/>
            <person name="Reynolds N.K."/>
            <person name="Benny G.L."/>
            <person name="Smith M.E."/>
            <person name="James T.Y."/>
            <person name="Grigoriev I.V."/>
        </authorList>
    </citation>
    <scope>NUCLEOTIDE SEQUENCE [LARGE SCALE GENOMIC DNA]</scope>
</reference>
<proteinExistence type="predicted"/>
<sequence length="311" mass="34222">MEAPTTSDKATTGRTATFGADGYWNKAATRNTTKANAAAQQKAKKDQPTPIEDAYPRLKKLKPTDLDTEAVNNKLTNLASASPRARLQDCKSQGISQGPGKHNLKLAKLRLQNERQMAQDKIKGEQQSAWYKGIQPAGIHSANRAVSMGGASKQPWPSPPIRLRLSPPFISGAPPPLRFLLALPYFLVPFHVRMPRLLFPLRISFPRNSALNCFLKDDYIPFCPYNCKHLVDSGAPEAKLLWWARPSKPPEDAPLGTETLGIMAACIPLHLQHLDKNNHEPYPHIEFQHMQVGRAMGGGGQAGGNANMKQT</sequence>
<feature type="compositionally biased region" description="Polar residues" evidence="2">
    <location>
        <begin position="1"/>
        <end position="15"/>
    </location>
</feature>